<reference evidence="1" key="1">
    <citation type="submission" date="2022-10" db="EMBL/GenBank/DDBJ databases">
        <title>Culturing micro-colonial fungi from biological soil crusts in the Mojave desert and describing Neophaeococcomyces mojavensis, and introducing the new genera and species Taxawa tesnikishii.</title>
        <authorList>
            <person name="Kurbessoian T."/>
            <person name="Stajich J.E."/>
        </authorList>
    </citation>
    <scope>NUCLEOTIDE SEQUENCE</scope>
    <source>
        <strain evidence="1">JES_112</strain>
    </source>
</reference>
<comment type="caution">
    <text evidence="1">The sequence shown here is derived from an EMBL/GenBank/DDBJ whole genome shotgun (WGS) entry which is preliminary data.</text>
</comment>
<gene>
    <name evidence="1" type="ORF">H2198_008896</name>
</gene>
<dbReference type="EMBL" id="JAPDRQ010000233">
    <property type="protein sequence ID" value="KAJ9651831.1"/>
    <property type="molecule type" value="Genomic_DNA"/>
</dbReference>
<sequence length="740" mass="81749">MSAAPNNTHLRGSQQSYSRSATHRAGLSGLDSAHNCLELASEDLPLTMLNIPPSEPLKPDNCPIDISAQHSTPGKHIPNKLQKRERGRTPYPTTPISPSQEHHHPKIPTMSNPITDSLKAKIRNGPVGKSLGKLAVEHDLVSIPQPPADAVLGIPEDEKHSRNSYICIMNDALDYARTHLEKGERPVFVDPVAVRNTSAPGRLCVPVTQLDESAHMHLLDSFEGEKIKTKPNKSAPPHLESWKVREQQQQQQHSRQADPETNAGRSSSPARHPSELRPGKKHSLCDKFELSTASGSTSAGKSVDPYELHLPKQLPHTYHGSSSRDVATPAATRTCHTFNGASGPRNYPNYSKPLPVIPELRPGNPRPRPCYELEATQSELPCHYPKSLGVDDARQHACYSSLGSTGKSHPTISLTRKPDFHDLTSQSLVSVASANTSNIKMFPGRRPSDLGSEPASPRTEAKRRSKQHRGTVIVTCDSDKDDATPSFFTREALEQLKHIGEIELVAESETLTMPNATAVSQKMPRDCDLWASGCDEETVKRKALPTSASRMWFASGHTMVPGADHAQAQSQPQPSNSPIKQTAPSQPSQTFTQLPGGHPHPLRSNATQHTHPDPNHELHHILPQFQPGPPHNKPISTSNTTSFSDQELGKPNRSLKSVRRTTRDPANGGTAFGVQQFPDHDPAATYSGNDEYRKRRRAERKSDRDTRRKFEEAVMERYREQAKECHSSEYVEELKERGKW</sequence>
<proteinExistence type="predicted"/>
<evidence type="ECO:0000313" key="2">
    <source>
        <dbReference type="Proteomes" id="UP001172386"/>
    </source>
</evidence>
<organism evidence="1 2">
    <name type="scientific">Neophaeococcomyces mojaviensis</name>
    <dbReference type="NCBI Taxonomy" id="3383035"/>
    <lineage>
        <taxon>Eukaryota</taxon>
        <taxon>Fungi</taxon>
        <taxon>Dikarya</taxon>
        <taxon>Ascomycota</taxon>
        <taxon>Pezizomycotina</taxon>
        <taxon>Eurotiomycetes</taxon>
        <taxon>Chaetothyriomycetidae</taxon>
        <taxon>Chaetothyriales</taxon>
        <taxon>Chaetothyriales incertae sedis</taxon>
        <taxon>Neophaeococcomyces</taxon>
    </lineage>
</organism>
<protein>
    <submittedName>
        <fullName evidence="1">Uncharacterized protein</fullName>
    </submittedName>
</protein>
<accession>A0ACC2ZW62</accession>
<keyword evidence="2" id="KW-1185">Reference proteome</keyword>
<dbReference type="Proteomes" id="UP001172386">
    <property type="component" value="Unassembled WGS sequence"/>
</dbReference>
<evidence type="ECO:0000313" key="1">
    <source>
        <dbReference type="EMBL" id="KAJ9651831.1"/>
    </source>
</evidence>
<name>A0ACC2ZW62_9EURO</name>